<dbReference type="Pfam" id="PF00814">
    <property type="entry name" value="TsaD"/>
    <property type="match status" value="1"/>
</dbReference>
<reference evidence="5 6" key="2">
    <citation type="submission" date="2016-05" db="EMBL/GenBank/DDBJ databases">
        <authorList>
            <person name="Sharaf H."/>
        </authorList>
    </citation>
    <scope>NUCLEOTIDE SEQUENCE [LARGE SCALE GENOMIC DNA]</scope>
    <source>
        <strain evidence="5 6">H</strain>
    </source>
</reference>
<keyword evidence="4" id="KW-0012">Acyltransferase</keyword>
<evidence type="ECO:0000259" key="2">
    <source>
        <dbReference type="Pfam" id="PF00814"/>
    </source>
</evidence>
<dbReference type="PANTHER" id="PTHR11735:SF6">
    <property type="entry name" value="TRNA N6-ADENOSINE THREONYLCARBAMOYLTRANSFERASE, MITOCHONDRIAL"/>
    <property type="match status" value="1"/>
</dbReference>
<feature type="region of interest" description="Disordered" evidence="1">
    <location>
        <begin position="327"/>
        <end position="358"/>
    </location>
</feature>
<organism evidence="4 6">
    <name type="scientific">Plasmodium knowlesi (strain H)</name>
    <dbReference type="NCBI Taxonomy" id="5851"/>
    <lineage>
        <taxon>Eukaryota</taxon>
        <taxon>Sar</taxon>
        <taxon>Alveolata</taxon>
        <taxon>Apicomplexa</taxon>
        <taxon>Aconoidasida</taxon>
        <taxon>Haemosporida</taxon>
        <taxon>Plasmodiidae</taxon>
        <taxon>Plasmodium</taxon>
        <taxon>Plasmodium (Plasmodium)</taxon>
    </lineage>
</organism>
<dbReference type="Proteomes" id="UP000182128">
    <property type="component" value="Unassembled WGS sequence"/>
</dbReference>
<feature type="compositionally biased region" description="Polar residues" evidence="1">
    <location>
        <begin position="330"/>
        <end position="352"/>
    </location>
</feature>
<dbReference type="Gene3D" id="3.30.420.40">
    <property type="match status" value="2"/>
</dbReference>
<evidence type="ECO:0000313" key="3">
    <source>
        <dbReference type="EMBL" id="SBO24245.1"/>
    </source>
</evidence>
<dbReference type="EMBL" id="CWHR02000037">
    <property type="protein sequence ID" value="SBO29744.1"/>
    <property type="molecule type" value="Genomic_DNA"/>
</dbReference>
<keyword evidence="4" id="KW-0808">Transferase</keyword>
<name>A0A1A7W5U5_PLAKH</name>
<proteinExistence type="predicted"/>
<evidence type="ECO:0000313" key="4">
    <source>
        <dbReference type="EMBL" id="SBO29744.1"/>
    </source>
</evidence>
<dbReference type="EMBL" id="CWHQ02000010">
    <property type="protein sequence ID" value="SBO24245.1"/>
    <property type="molecule type" value="Genomic_DNA"/>
</dbReference>
<dbReference type="InterPro" id="IPR043129">
    <property type="entry name" value="ATPase_NBD"/>
</dbReference>
<evidence type="ECO:0000313" key="6">
    <source>
        <dbReference type="Proteomes" id="UP000182142"/>
    </source>
</evidence>
<feature type="domain" description="Gcp-like" evidence="2">
    <location>
        <begin position="367"/>
        <end position="550"/>
    </location>
</feature>
<dbReference type="GO" id="GO:0005739">
    <property type="term" value="C:mitochondrion"/>
    <property type="evidence" value="ECO:0007669"/>
    <property type="project" value="TreeGrafter"/>
</dbReference>
<evidence type="ECO:0000313" key="5">
    <source>
        <dbReference type="Proteomes" id="UP000182128"/>
    </source>
</evidence>
<dbReference type="SUPFAM" id="SSF53067">
    <property type="entry name" value="Actin-like ATPase domain"/>
    <property type="match status" value="1"/>
</dbReference>
<dbReference type="AlphaFoldDB" id="A0A1A7W5U5"/>
<dbReference type="EC" id="2.3.1.234" evidence="4"/>
<dbReference type="Proteomes" id="UP000182142">
    <property type="component" value="Unassembled WGS sequence"/>
</dbReference>
<dbReference type="PANTHER" id="PTHR11735">
    <property type="entry name" value="TRNA N6-ADENOSINE THREONYLCARBAMOYLTRANSFERASE"/>
    <property type="match status" value="1"/>
</dbReference>
<accession>A0A1A7W5U5</accession>
<reference evidence="4" key="1">
    <citation type="submission" date="2016-05" db="EMBL/GenBank/DDBJ databases">
        <authorList>
            <person name="Lavstsen T."/>
            <person name="Jespersen J.S."/>
        </authorList>
    </citation>
    <scope>NUCLEOTIDE SEQUENCE [LARGE SCALE GENOMIC DNA]</scope>
</reference>
<dbReference type="InterPro" id="IPR000905">
    <property type="entry name" value="Gcp-like_dom"/>
</dbReference>
<evidence type="ECO:0000256" key="1">
    <source>
        <dbReference type="SAM" id="MobiDB-lite"/>
    </source>
</evidence>
<gene>
    <name evidence="3" type="ORF">PKNA1_C2_0306900</name>
    <name evidence="4" type="ORF">PKNA1_H1_0306900</name>
</gene>
<sequence length="727" mass="83941">MKNAIKNLAIYLPCVLSLLLYVHYAYKIDNITIKRGQFSDTLERTVHKINKRVQKDSVTHYDVCQYKKIPKILTERNKFKDSQKVKYIVGIENTCDDTCICILDSNLKIVKNVIISHFKVVHEYEGVYPFFISSINQFFLKPYMEKTLEGIGRRTTPVRHPTCLYTLTYMHTHVHFCVHRPPTADERLICCFAFSACPGIAKSMEAAKNYIGEKKKQNGSIQVSPINHVFAHVLSPLFFHVYDDKNTYTNSGQYKEGKRDQVEKELCIDMHISEEVRKDKTQMEKVKDILHILNSNDVTKQKMEFLSEDKFLNCGNYVLRGEMNKEAPQSVESQAQQNVAYTRKTTSSSHKTQYSEDAPQRSYLTDGYICALLSGGSTQIYKVQKNKKNDINLCKLSQTVDISIGDIIDKVARLLGLPVGLGGGPFLERKAEEFIKRMKEEHLSGEACADPFQPFPVPFSANNRIDFSFSGIYNHVRKIIEELKKGESFEREKDRYAYFLQKNIFNHLLTQINKIMYFSELHFNVKELFIVGGVGCNNFLITELKNMAMKRSQLPFQLNEFKKLKKRLSKKIKKISEKNILRSKVSKEVLKGEIEFSASLNWDVYLKFLLKRKTEQDILSALECFNFEDFSKLKEEGHFLLEGHSPFSKSEMPWSVHKTPLNLSRDNAAMICFSAFLNLHNKSHIYEDVSQIEIKPTVKTQVENNFLLFSDIIIFDVFLHQFGAQGG</sequence>
<dbReference type="GO" id="GO:0061711">
    <property type="term" value="F:tRNA N(6)-L-threonylcarbamoyladenine synthase activity"/>
    <property type="evidence" value="ECO:0007669"/>
    <property type="project" value="UniProtKB-EC"/>
</dbReference>
<protein>
    <submittedName>
        <fullName evidence="4">tRNA N6-adenosine threonylcarbamoyltransferase, putative</fullName>
        <ecNumber evidence="4">2.3.1.234</ecNumber>
    </submittedName>
</protein>